<feature type="region of interest" description="Disordered" evidence="1">
    <location>
        <begin position="123"/>
        <end position="161"/>
    </location>
</feature>
<evidence type="ECO:0000313" key="3">
    <source>
        <dbReference type="Proteomes" id="UP001221757"/>
    </source>
</evidence>
<organism evidence="2 3">
    <name type="scientific">Mycena rosella</name>
    <name type="common">Pink bonnet</name>
    <name type="synonym">Agaricus rosellus</name>
    <dbReference type="NCBI Taxonomy" id="1033263"/>
    <lineage>
        <taxon>Eukaryota</taxon>
        <taxon>Fungi</taxon>
        <taxon>Dikarya</taxon>
        <taxon>Basidiomycota</taxon>
        <taxon>Agaricomycotina</taxon>
        <taxon>Agaricomycetes</taxon>
        <taxon>Agaricomycetidae</taxon>
        <taxon>Agaricales</taxon>
        <taxon>Marasmiineae</taxon>
        <taxon>Mycenaceae</taxon>
        <taxon>Mycena</taxon>
    </lineage>
</organism>
<accession>A0AAD7CLP6</accession>
<reference evidence="2" key="1">
    <citation type="submission" date="2023-03" db="EMBL/GenBank/DDBJ databases">
        <title>Massive genome expansion in bonnet fungi (Mycena s.s.) driven by repeated elements and novel gene families across ecological guilds.</title>
        <authorList>
            <consortium name="Lawrence Berkeley National Laboratory"/>
            <person name="Harder C.B."/>
            <person name="Miyauchi S."/>
            <person name="Viragh M."/>
            <person name="Kuo A."/>
            <person name="Thoen E."/>
            <person name="Andreopoulos B."/>
            <person name="Lu D."/>
            <person name="Skrede I."/>
            <person name="Drula E."/>
            <person name="Henrissat B."/>
            <person name="Morin E."/>
            <person name="Kohler A."/>
            <person name="Barry K."/>
            <person name="LaButti K."/>
            <person name="Morin E."/>
            <person name="Salamov A."/>
            <person name="Lipzen A."/>
            <person name="Mereny Z."/>
            <person name="Hegedus B."/>
            <person name="Baldrian P."/>
            <person name="Stursova M."/>
            <person name="Weitz H."/>
            <person name="Taylor A."/>
            <person name="Grigoriev I.V."/>
            <person name="Nagy L.G."/>
            <person name="Martin F."/>
            <person name="Kauserud H."/>
        </authorList>
    </citation>
    <scope>NUCLEOTIDE SEQUENCE</scope>
    <source>
        <strain evidence="2">CBHHK067</strain>
    </source>
</reference>
<evidence type="ECO:0000313" key="2">
    <source>
        <dbReference type="EMBL" id="KAJ7652248.1"/>
    </source>
</evidence>
<dbReference type="AlphaFoldDB" id="A0AAD7CLP6"/>
<comment type="caution">
    <text evidence="2">The sequence shown here is derived from an EMBL/GenBank/DDBJ whole genome shotgun (WGS) entry which is preliminary data.</text>
</comment>
<feature type="region of interest" description="Disordered" evidence="1">
    <location>
        <begin position="21"/>
        <end position="50"/>
    </location>
</feature>
<protein>
    <submittedName>
        <fullName evidence="2">Uncharacterized protein</fullName>
    </submittedName>
</protein>
<gene>
    <name evidence="2" type="ORF">B0H17DRAFT_1101616</name>
</gene>
<dbReference type="Proteomes" id="UP001221757">
    <property type="component" value="Unassembled WGS sequence"/>
</dbReference>
<evidence type="ECO:0000256" key="1">
    <source>
        <dbReference type="SAM" id="MobiDB-lite"/>
    </source>
</evidence>
<name>A0AAD7CLP6_MYCRO</name>
<dbReference type="EMBL" id="JARKIE010000351">
    <property type="protein sequence ID" value="KAJ7652248.1"/>
    <property type="molecule type" value="Genomic_DNA"/>
</dbReference>
<keyword evidence="3" id="KW-1185">Reference proteome</keyword>
<proteinExistence type="predicted"/>
<sequence length="189" mass="20129">MPHAASRDMRPLPKRRRLNPIAPASAAPPLPAISLIHPTPPPISKPAPKSTSCAACHRAPGLTALLVCARCAATTCAVCSRTCTACVPSRPPTPCLTWSGPPTPAPSPAHSPRRLALALIGANTNTNSVPAPAPKRKKPRDEEDARREDEDRDRDEGAENAGCGRTVCRECCFEMPQESTTTCYDCYGR</sequence>
<feature type="compositionally biased region" description="Basic and acidic residues" evidence="1">
    <location>
        <begin position="139"/>
        <end position="157"/>
    </location>
</feature>